<feature type="disulfide bond" evidence="16">
    <location>
        <begin position="434"/>
        <end position="446"/>
    </location>
</feature>
<feature type="chain" id="PRO_5013302988" description="Phytase A" evidence="17">
    <location>
        <begin position="39"/>
        <end position="475"/>
    </location>
</feature>
<dbReference type="InterPro" id="IPR000560">
    <property type="entry name" value="His_Pase_clade-2"/>
</dbReference>
<dbReference type="Gene3D" id="3.40.50.1240">
    <property type="entry name" value="Phosphoglycerate mutase-like"/>
    <property type="match status" value="1"/>
</dbReference>
<name>A0A238FLM7_9BASI</name>
<evidence type="ECO:0000313" key="19">
    <source>
        <dbReference type="Proteomes" id="UP000198372"/>
    </source>
</evidence>
<dbReference type="SUPFAM" id="SSF53254">
    <property type="entry name" value="Phosphoglycerate mutase-like"/>
    <property type="match status" value="1"/>
</dbReference>
<evidence type="ECO:0000256" key="15">
    <source>
        <dbReference type="ARBA" id="ARBA00044262"/>
    </source>
</evidence>
<keyword evidence="19" id="KW-1185">Reference proteome</keyword>
<feature type="disulfide bond" evidence="16">
    <location>
        <begin position="66"/>
        <end position="400"/>
    </location>
</feature>
<dbReference type="PANTHER" id="PTHR20963">
    <property type="entry name" value="MULTIPLE INOSITOL POLYPHOSPHATE PHOSPHATASE-RELATED"/>
    <property type="match status" value="1"/>
</dbReference>
<dbReference type="Pfam" id="PF00328">
    <property type="entry name" value="His_Phos_2"/>
    <property type="match status" value="1"/>
</dbReference>
<evidence type="ECO:0000256" key="9">
    <source>
        <dbReference type="ARBA" id="ARBA00043670"/>
    </source>
</evidence>
<proteinExistence type="predicted"/>
<dbReference type="EMBL" id="FMSP01000023">
    <property type="protein sequence ID" value="SCV74680.1"/>
    <property type="molecule type" value="Genomic_DNA"/>
</dbReference>
<evidence type="ECO:0000256" key="2">
    <source>
        <dbReference type="ARBA" id="ARBA00011245"/>
    </source>
</evidence>
<dbReference type="GO" id="GO:0016158">
    <property type="term" value="F:inositol hexakisphosphate 3-phosphatase activity"/>
    <property type="evidence" value="ECO:0007669"/>
    <property type="project" value="UniProtKB-EC"/>
</dbReference>
<feature type="signal peptide" evidence="17">
    <location>
        <begin position="1"/>
        <end position="38"/>
    </location>
</feature>
<evidence type="ECO:0000256" key="4">
    <source>
        <dbReference type="ARBA" id="ARBA00022801"/>
    </source>
</evidence>
<evidence type="ECO:0000256" key="16">
    <source>
        <dbReference type="PIRSR" id="PIRSR000894-2"/>
    </source>
</evidence>
<dbReference type="InterPro" id="IPR016274">
    <property type="entry name" value="Histidine_acid_Pase_euk"/>
</dbReference>
<evidence type="ECO:0000256" key="6">
    <source>
        <dbReference type="ARBA" id="ARBA00023180"/>
    </source>
</evidence>
<dbReference type="PANTHER" id="PTHR20963:SF24">
    <property type="entry name" value="3-PHYTASE B"/>
    <property type="match status" value="1"/>
</dbReference>
<evidence type="ECO:0000313" key="18">
    <source>
        <dbReference type="EMBL" id="SCV74680.1"/>
    </source>
</evidence>
<evidence type="ECO:0000256" key="14">
    <source>
        <dbReference type="ARBA" id="ARBA00044106"/>
    </source>
</evidence>
<comment type="catalytic activity">
    <reaction evidence="9">
        <text>1D-myo-inositol 1,2,5,6-tetrakisphosphate + H2O = 1D-myo-inositol 1,2,6-trisphosphate + phosphate</text>
        <dbReference type="Rhea" id="RHEA:77119"/>
        <dbReference type="ChEBI" id="CHEBI:15377"/>
        <dbReference type="ChEBI" id="CHEBI:43474"/>
        <dbReference type="ChEBI" id="CHEBI:195535"/>
        <dbReference type="ChEBI" id="CHEBI:195537"/>
    </reaction>
    <physiologicalReaction direction="left-to-right" evidence="9">
        <dbReference type="Rhea" id="RHEA:77120"/>
    </physiologicalReaction>
</comment>
<comment type="subcellular location">
    <subcellularLocation>
        <location evidence="1">Secreted</location>
    </subcellularLocation>
</comment>
<keyword evidence="17" id="KW-0732">Signal</keyword>
<evidence type="ECO:0000256" key="5">
    <source>
        <dbReference type="ARBA" id="ARBA00023157"/>
    </source>
</evidence>
<comment type="catalytic activity">
    <reaction evidence="13">
        <text>1D-myo-inositol hexakisphosphate + H2O = 1D-myo-inositol 1,2,4,5,6-pentakisphosphate + phosphate</text>
        <dbReference type="Rhea" id="RHEA:16989"/>
        <dbReference type="ChEBI" id="CHEBI:15377"/>
        <dbReference type="ChEBI" id="CHEBI:43474"/>
        <dbReference type="ChEBI" id="CHEBI:57798"/>
        <dbReference type="ChEBI" id="CHEBI:58130"/>
        <dbReference type="EC" id="3.1.3.8"/>
    </reaction>
    <physiologicalReaction direction="left-to-right" evidence="13">
        <dbReference type="Rhea" id="RHEA:16990"/>
    </physiologicalReaction>
</comment>
<evidence type="ECO:0000256" key="1">
    <source>
        <dbReference type="ARBA" id="ARBA00004613"/>
    </source>
</evidence>
<evidence type="ECO:0000256" key="17">
    <source>
        <dbReference type="SAM" id="SignalP"/>
    </source>
</evidence>
<sequence length="475" mass="52212">MIAFTSSEKRRTVATGAPSWTWTATILTMVLASELASAVDPLYMTNSGQNSAYFPLAQYKKYDEQCGMQQINLLQLSGAREPASNPSASMQATLAKVVNKTQYARSEMAFLANYTYKLGDDANLIPFGAAQLYDAGLSIGKRYCSGPLGKVFCGTPFLRSSAAARVRESAGNWSSGFLASQYTKTKIETTVSDAQDEWRAVWTPAVVQRLQSEENYGLNSTVSSPQSGITELPLTQQTDVQMTLQDVLNFAYLCAFDSYAINATSPFCGLFKSYEWAYIEYDGDLDKYYGNAYPGAPLSRSQGVGYVNELLARLTSDRSYIDKDTTQVNHTIDSNSTLFPLDKFIYADFTYDNQLLPVMSLIGLFQDAPLSPTLPCPMRSFVASKLVPFAGRMVVERLRCSGSYEDGFFSFFKGPSEYVRILVNDQVMDLSSVCGKDEVLTSGTVCRLSAFTKAMEKATATATKEFAKCGFTPSN</sequence>
<comment type="catalytic activity">
    <reaction evidence="12">
        <text>1D-myo-inositol 1,2,4,5,6-pentakisphosphate + H2O = 1D-myo-inositol 1,2,5,6-tetrakisphosphate + phosphate</text>
        <dbReference type="Rhea" id="RHEA:77115"/>
        <dbReference type="ChEBI" id="CHEBI:15377"/>
        <dbReference type="ChEBI" id="CHEBI:43474"/>
        <dbReference type="ChEBI" id="CHEBI:57798"/>
        <dbReference type="ChEBI" id="CHEBI:195535"/>
    </reaction>
    <physiologicalReaction direction="left-to-right" evidence="12">
        <dbReference type="Rhea" id="RHEA:77116"/>
    </physiologicalReaction>
</comment>
<evidence type="ECO:0000256" key="12">
    <source>
        <dbReference type="ARBA" id="ARBA00043748"/>
    </source>
</evidence>
<dbReference type="Proteomes" id="UP000198372">
    <property type="component" value="Unassembled WGS sequence"/>
</dbReference>
<dbReference type="OrthoDB" id="6509975at2759"/>
<gene>
    <name evidence="18" type="ORF">BQ2448_7709</name>
</gene>
<comment type="catalytic activity">
    <reaction evidence="11">
        <text>1D-myo-inositol 1,2,6-trisphosphate + H2O = 1D-myo-inositol 1,2-bisphosphate + phosphate</text>
        <dbReference type="Rhea" id="RHEA:77131"/>
        <dbReference type="ChEBI" id="CHEBI:15377"/>
        <dbReference type="ChEBI" id="CHEBI:43474"/>
        <dbReference type="ChEBI" id="CHEBI:195537"/>
        <dbReference type="ChEBI" id="CHEBI:195539"/>
    </reaction>
    <physiologicalReaction direction="left-to-right" evidence="11">
        <dbReference type="Rhea" id="RHEA:77132"/>
    </physiologicalReaction>
</comment>
<protein>
    <recommendedName>
        <fullName evidence="14">Phytase A</fullName>
    </recommendedName>
    <alternativeName>
        <fullName evidence="15">Histidine acid phosphatase phyA</fullName>
    </alternativeName>
    <alternativeName>
        <fullName evidence="8">Myo-inositol hexakisphosphate phosphohydrolase A</fullName>
    </alternativeName>
    <alternativeName>
        <fullName evidence="7">Myo-inositol-hexaphosphate 3-phosphohydrolase A</fullName>
    </alternativeName>
</protein>
<dbReference type="PIRSF" id="PIRSF000894">
    <property type="entry name" value="Acid_phosphatase"/>
    <property type="match status" value="1"/>
</dbReference>
<evidence type="ECO:0000256" key="8">
    <source>
        <dbReference type="ARBA" id="ARBA00042300"/>
    </source>
</evidence>
<keyword evidence="6" id="KW-0325">Glycoprotein</keyword>
<evidence type="ECO:0000256" key="10">
    <source>
        <dbReference type="ARBA" id="ARBA00043675"/>
    </source>
</evidence>
<dbReference type="InterPro" id="IPR029033">
    <property type="entry name" value="His_PPase_superfam"/>
</dbReference>
<dbReference type="GO" id="GO:0003993">
    <property type="term" value="F:acid phosphatase activity"/>
    <property type="evidence" value="ECO:0007669"/>
    <property type="project" value="TreeGrafter"/>
</dbReference>
<reference evidence="19" key="1">
    <citation type="submission" date="2016-09" db="EMBL/GenBank/DDBJ databases">
        <authorList>
            <person name="Jeantristanb JTB J.-T."/>
            <person name="Ricardo R."/>
        </authorList>
    </citation>
    <scope>NUCLEOTIDE SEQUENCE [LARGE SCALE GENOMIC DNA]</scope>
</reference>
<evidence type="ECO:0000256" key="7">
    <source>
        <dbReference type="ARBA" id="ARBA00041857"/>
    </source>
</evidence>
<dbReference type="GO" id="GO:0005576">
    <property type="term" value="C:extracellular region"/>
    <property type="evidence" value="ECO:0007669"/>
    <property type="project" value="UniProtKB-SubCell"/>
</dbReference>
<comment type="subunit">
    <text evidence="2">Monomer.</text>
</comment>
<dbReference type="STRING" id="269621.A0A238FLM7"/>
<accession>A0A238FLM7</accession>
<keyword evidence="4" id="KW-0378">Hydrolase</keyword>
<organism evidence="18 19">
    <name type="scientific">Microbotryum intermedium</name>
    <dbReference type="NCBI Taxonomy" id="269621"/>
    <lineage>
        <taxon>Eukaryota</taxon>
        <taxon>Fungi</taxon>
        <taxon>Dikarya</taxon>
        <taxon>Basidiomycota</taxon>
        <taxon>Pucciniomycotina</taxon>
        <taxon>Microbotryomycetes</taxon>
        <taxon>Microbotryales</taxon>
        <taxon>Microbotryaceae</taxon>
        <taxon>Microbotryum</taxon>
    </lineage>
</organism>
<feature type="disulfide bond" evidence="16">
    <location>
        <begin position="254"/>
        <end position="268"/>
    </location>
</feature>
<dbReference type="AlphaFoldDB" id="A0A238FLM7"/>
<comment type="catalytic activity">
    <reaction evidence="10">
        <text>1D-myo-inositol 1,2-bisphosphate + H2O = 1D-myo-inositol 2-phosphate + phosphate</text>
        <dbReference type="Rhea" id="RHEA:77135"/>
        <dbReference type="ChEBI" id="CHEBI:15377"/>
        <dbReference type="ChEBI" id="CHEBI:43474"/>
        <dbReference type="ChEBI" id="CHEBI:84142"/>
        <dbReference type="ChEBI" id="CHEBI:195539"/>
    </reaction>
    <physiologicalReaction direction="left-to-right" evidence="10">
        <dbReference type="Rhea" id="RHEA:77136"/>
    </physiologicalReaction>
</comment>
<keyword evidence="5 16" id="KW-1015">Disulfide bond</keyword>
<evidence type="ECO:0000256" key="11">
    <source>
        <dbReference type="ARBA" id="ARBA00043721"/>
    </source>
</evidence>
<keyword evidence="3" id="KW-0964">Secreted</keyword>
<dbReference type="CDD" id="cd07061">
    <property type="entry name" value="HP_HAP_like"/>
    <property type="match status" value="1"/>
</dbReference>
<evidence type="ECO:0000256" key="3">
    <source>
        <dbReference type="ARBA" id="ARBA00022525"/>
    </source>
</evidence>
<evidence type="ECO:0000256" key="13">
    <source>
        <dbReference type="ARBA" id="ARBA00043788"/>
    </source>
</evidence>